<keyword evidence="3" id="KW-0645">Protease</keyword>
<evidence type="ECO:0000313" key="3">
    <source>
        <dbReference type="EMBL" id="KHN08899.1"/>
    </source>
</evidence>
<name>A0A0B2PMF7_GLYSO</name>
<dbReference type="Gene3D" id="6.10.250.940">
    <property type="match status" value="1"/>
</dbReference>
<dbReference type="InterPro" id="IPR001563">
    <property type="entry name" value="Peptidase_S10"/>
</dbReference>
<dbReference type="Gene3D" id="3.40.50.11320">
    <property type="match status" value="1"/>
</dbReference>
<dbReference type="PRINTS" id="PR00724">
    <property type="entry name" value="CRBOXYPTASEC"/>
</dbReference>
<evidence type="ECO:0000256" key="1">
    <source>
        <dbReference type="ARBA" id="ARBA00009431"/>
    </source>
</evidence>
<accession>A0A0B2PMF7</accession>
<keyword evidence="2" id="KW-0732">Signal</keyword>
<keyword evidence="3" id="KW-0378">Hydrolase</keyword>
<dbReference type="EC" id="3.4.16.5" evidence="3"/>
<dbReference type="PANTHER" id="PTHR11802">
    <property type="entry name" value="SERINE PROTEASE FAMILY S10 SERINE CARBOXYPEPTIDASE"/>
    <property type="match status" value="1"/>
</dbReference>
<sequence>MFPQPWIFLIATIFATSVFMSSLVESFPEADKVKSLPEQSPLVLWLNGESYLCVIFSSFNCLVASAGPDCTSVGVGAFTEHGPFVTNQGEAIEKNQYSWNKEANILYLESPAGVGFSYSLNLPFYKTLNNEVTGFLREMLNSGMFQFKKSHNVLQTEEPDQQVDECNLKYSEMYLNRKDVQKALHARLDYDPLNREIPTINVVGFFVKSVYTGDQDSVIPCMGTRRLVDRLAKTLGLKTTVPYSSWFVDKQVGGWTQVYGNHLTYATVRGASHGTPVTQGHMAPCLKLVPLPSTRVVPFHPISV</sequence>
<gene>
    <name evidence="3" type="ORF">glysoja_029476</name>
</gene>
<dbReference type="PANTHER" id="PTHR11802:SF399">
    <property type="entry name" value="CARBOXYPEPTIDASE"/>
    <property type="match status" value="1"/>
</dbReference>
<dbReference type="SUPFAM" id="SSF53474">
    <property type="entry name" value="alpha/beta-Hydrolases"/>
    <property type="match status" value="1"/>
</dbReference>
<reference evidence="3" key="1">
    <citation type="submission" date="2014-07" db="EMBL/GenBank/DDBJ databases">
        <title>Identification of a novel salt tolerance gene in wild soybean by whole-genome sequencing.</title>
        <authorList>
            <person name="Lam H.-M."/>
            <person name="Qi X."/>
            <person name="Li M.-W."/>
            <person name="Liu X."/>
            <person name="Xie M."/>
            <person name="Ni M."/>
            <person name="Xu X."/>
        </authorList>
    </citation>
    <scope>NUCLEOTIDE SEQUENCE [LARGE SCALE GENOMIC DNA]</scope>
    <source>
        <tissue evidence="3">Root</tissue>
    </source>
</reference>
<dbReference type="AlphaFoldDB" id="A0A0B2PMF7"/>
<proteinExistence type="inferred from homology"/>
<dbReference type="GO" id="GO:0005773">
    <property type="term" value="C:vacuole"/>
    <property type="evidence" value="ECO:0007669"/>
    <property type="project" value="TreeGrafter"/>
</dbReference>
<feature type="signal peptide" evidence="2">
    <location>
        <begin position="1"/>
        <end position="26"/>
    </location>
</feature>
<dbReference type="Proteomes" id="UP000053555">
    <property type="component" value="Unassembled WGS sequence"/>
</dbReference>
<organism evidence="3">
    <name type="scientific">Glycine soja</name>
    <name type="common">Wild soybean</name>
    <dbReference type="NCBI Taxonomy" id="3848"/>
    <lineage>
        <taxon>Eukaryota</taxon>
        <taxon>Viridiplantae</taxon>
        <taxon>Streptophyta</taxon>
        <taxon>Embryophyta</taxon>
        <taxon>Tracheophyta</taxon>
        <taxon>Spermatophyta</taxon>
        <taxon>Magnoliopsida</taxon>
        <taxon>eudicotyledons</taxon>
        <taxon>Gunneridae</taxon>
        <taxon>Pentapetalae</taxon>
        <taxon>rosids</taxon>
        <taxon>fabids</taxon>
        <taxon>Fabales</taxon>
        <taxon>Fabaceae</taxon>
        <taxon>Papilionoideae</taxon>
        <taxon>50 kb inversion clade</taxon>
        <taxon>NPAAA clade</taxon>
        <taxon>indigoferoid/millettioid clade</taxon>
        <taxon>Phaseoleae</taxon>
        <taxon>Glycine</taxon>
        <taxon>Glycine subgen. Soja</taxon>
    </lineage>
</organism>
<comment type="similarity">
    <text evidence="1">Belongs to the peptidase S10 family.</text>
</comment>
<dbReference type="GO" id="GO:0006508">
    <property type="term" value="P:proteolysis"/>
    <property type="evidence" value="ECO:0007669"/>
    <property type="project" value="InterPro"/>
</dbReference>
<dbReference type="Pfam" id="PF00450">
    <property type="entry name" value="Peptidase_S10"/>
    <property type="match status" value="2"/>
</dbReference>
<feature type="chain" id="PRO_5002072845" evidence="2">
    <location>
        <begin position="27"/>
        <end position="304"/>
    </location>
</feature>
<keyword evidence="3" id="KW-0121">Carboxypeptidase</keyword>
<dbReference type="EMBL" id="KN665560">
    <property type="protein sequence ID" value="KHN08899.1"/>
    <property type="molecule type" value="Genomic_DNA"/>
</dbReference>
<dbReference type="GO" id="GO:0004185">
    <property type="term" value="F:serine-type carboxypeptidase activity"/>
    <property type="evidence" value="ECO:0007669"/>
    <property type="project" value="UniProtKB-EC"/>
</dbReference>
<dbReference type="InterPro" id="IPR029058">
    <property type="entry name" value="AB_hydrolase_fold"/>
</dbReference>
<dbReference type="EC" id="3.4.16.6" evidence="3"/>
<protein>
    <submittedName>
        <fullName evidence="3">Serine carboxypeptidase-like 46</fullName>
        <ecNumber evidence="3">3.4.16.5</ecNumber>
        <ecNumber evidence="3">3.4.16.6</ecNumber>
    </submittedName>
</protein>
<evidence type="ECO:0000256" key="2">
    <source>
        <dbReference type="SAM" id="SignalP"/>
    </source>
</evidence>
<dbReference type="Gene3D" id="3.40.50.1820">
    <property type="entry name" value="alpha/beta hydrolase"/>
    <property type="match status" value="1"/>
</dbReference>